<dbReference type="KEGG" id="halg:HUG10_21310"/>
<reference evidence="1 2" key="1">
    <citation type="submission" date="2020-07" db="EMBL/GenBank/DDBJ databases">
        <title>Gai3-2, isolated from salt lake.</title>
        <authorList>
            <person name="Cui H."/>
            <person name="Shi X."/>
        </authorList>
    </citation>
    <scope>NUCLEOTIDE SEQUENCE [LARGE SCALE GENOMIC DNA]</scope>
    <source>
        <strain evidence="1 2">Gai3-2</strain>
        <plasmid evidence="1 2">unnamed3</plasmid>
    </source>
</reference>
<accession>A0A7D5GHY2</accession>
<dbReference type="RefSeq" id="WP_179171702.1">
    <property type="nucleotide sequence ID" value="NZ_CP058532.1"/>
</dbReference>
<gene>
    <name evidence="1" type="ORF">HUG10_21310</name>
</gene>
<dbReference type="GeneID" id="56031429"/>
<dbReference type="EMBL" id="CP058532">
    <property type="protein sequence ID" value="QLG30128.1"/>
    <property type="molecule type" value="Genomic_DNA"/>
</dbReference>
<organism evidence="1 2">
    <name type="scientific">Halorarum halophilum</name>
    <dbReference type="NCBI Taxonomy" id="2743090"/>
    <lineage>
        <taxon>Archaea</taxon>
        <taxon>Methanobacteriati</taxon>
        <taxon>Methanobacteriota</taxon>
        <taxon>Stenosarchaea group</taxon>
        <taxon>Halobacteria</taxon>
        <taxon>Halobacteriales</taxon>
        <taxon>Haloferacaceae</taxon>
        <taxon>Halorarum</taxon>
    </lineage>
</organism>
<dbReference type="Proteomes" id="UP000509750">
    <property type="component" value="Plasmid unnamed3"/>
</dbReference>
<sequence length="45" mass="5197">MHLDDYLVNTMVIRPRSFDLRTHYQLLEFGRAHHEGTVTVVGLAS</sequence>
<proteinExistence type="predicted"/>
<geneLocation type="plasmid" evidence="1 2">
    <name>unnamed3</name>
</geneLocation>
<protein>
    <submittedName>
        <fullName evidence="1">Uncharacterized protein</fullName>
    </submittedName>
</protein>
<name>A0A7D5GHY2_9EURY</name>
<evidence type="ECO:0000313" key="2">
    <source>
        <dbReference type="Proteomes" id="UP000509750"/>
    </source>
</evidence>
<dbReference type="AlphaFoldDB" id="A0A7D5GHY2"/>
<keyword evidence="1" id="KW-0614">Plasmid</keyword>
<keyword evidence="2" id="KW-1185">Reference proteome</keyword>
<evidence type="ECO:0000313" key="1">
    <source>
        <dbReference type="EMBL" id="QLG30128.1"/>
    </source>
</evidence>